<gene>
    <name evidence="3" type="ORF">GYA55_13750</name>
</gene>
<dbReference type="Gene3D" id="3.30.2350.10">
    <property type="entry name" value="Pseudouridine synthase"/>
    <property type="match status" value="1"/>
</dbReference>
<dbReference type="CDD" id="cd02869">
    <property type="entry name" value="PseudoU_synth_RluA_like"/>
    <property type="match status" value="1"/>
</dbReference>
<feature type="domain" description="Pseudouridine synthase RsuA/RluA-like" evidence="2">
    <location>
        <begin position="46"/>
        <end position="175"/>
    </location>
</feature>
<dbReference type="AlphaFoldDB" id="A0A7X9FTW6"/>
<dbReference type="InterPro" id="IPR050188">
    <property type="entry name" value="RluA_PseudoU_synthase"/>
</dbReference>
<proteinExistence type="inferred from homology"/>
<dbReference type="EMBL" id="JAAZON010000629">
    <property type="protein sequence ID" value="NMC64223.1"/>
    <property type="molecule type" value="Genomic_DNA"/>
</dbReference>
<dbReference type="SUPFAM" id="SSF55120">
    <property type="entry name" value="Pseudouridine synthase"/>
    <property type="match status" value="1"/>
</dbReference>
<accession>A0A7X9FTW6</accession>
<dbReference type="InterPro" id="IPR006224">
    <property type="entry name" value="PsdUridine_synth_RluA-like_CS"/>
</dbReference>
<dbReference type="PANTHER" id="PTHR21600">
    <property type="entry name" value="MITOCHONDRIAL RNA PSEUDOURIDINE SYNTHASE"/>
    <property type="match status" value="1"/>
</dbReference>
<evidence type="ECO:0000313" key="3">
    <source>
        <dbReference type="EMBL" id="NMC64223.1"/>
    </source>
</evidence>
<dbReference type="PANTHER" id="PTHR21600:SF87">
    <property type="entry name" value="RNA PSEUDOURIDYLATE SYNTHASE DOMAIN-CONTAINING PROTEIN 1"/>
    <property type="match status" value="1"/>
</dbReference>
<evidence type="ECO:0000313" key="4">
    <source>
        <dbReference type="Proteomes" id="UP000524246"/>
    </source>
</evidence>
<name>A0A7X9FTW6_9DELT</name>
<sequence>MTRLLKILFEDEYLLAINKDPCMHSVMQHKSIENSIAFALSNYLKDAAFISPKKEDSGLVQRLDFETSGVIIAAKSRKVWDLLHEASASNSMQKTYLSLVEGHFPNSLKLENFIGTSGRRSKKVRVFTKQARTKFRPLPAVTSFKLLKFFKDLNLSLIEAHIYVGRRHQLRAHAAFVGHPLIGDVLYGSSRSIEELGHNLKFPGNCPDFFLHARCLKLKHPKTKRTLLIEAPLPEWTNNIKILSTFSQLS</sequence>
<evidence type="ECO:0000256" key="1">
    <source>
        <dbReference type="ARBA" id="ARBA00010876"/>
    </source>
</evidence>
<comment type="similarity">
    <text evidence="1">Belongs to the pseudouridine synthase RluA family.</text>
</comment>
<protein>
    <submittedName>
        <fullName evidence="3">RluA family pseudouridine synthase</fullName>
    </submittedName>
</protein>
<dbReference type="GO" id="GO:0009982">
    <property type="term" value="F:pseudouridine synthase activity"/>
    <property type="evidence" value="ECO:0007669"/>
    <property type="project" value="InterPro"/>
</dbReference>
<evidence type="ECO:0000259" key="2">
    <source>
        <dbReference type="Pfam" id="PF00849"/>
    </source>
</evidence>
<dbReference type="GO" id="GO:0140098">
    <property type="term" value="F:catalytic activity, acting on RNA"/>
    <property type="evidence" value="ECO:0007669"/>
    <property type="project" value="UniProtKB-ARBA"/>
</dbReference>
<organism evidence="3 4">
    <name type="scientific">SAR324 cluster bacterium</name>
    <dbReference type="NCBI Taxonomy" id="2024889"/>
    <lineage>
        <taxon>Bacteria</taxon>
        <taxon>Deltaproteobacteria</taxon>
        <taxon>SAR324 cluster</taxon>
    </lineage>
</organism>
<dbReference type="InterPro" id="IPR006145">
    <property type="entry name" value="PsdUridine_synth_RsuA/RluA"/>
</dbReference>
<comment type="caution">
    <text evidence="3">The sequence shown here is derived from an EMBL/GenBank/DDBJ whole genome shotgun (WGS) entry which is preliminary data.</text>
</comment>
<dbReference type="PROSITE" id="PS01129">
    <property type="entry name" value="PSI_RLU"/>
    <property type="match status" value="1"/>
</dbReference>
<reference evidence="3 4" key="1">
    <citation type="journal article" date="2020" name="Biotechnol. Biofuels">
        <title>New insights from the biogas microbiome by comprehensive genome-resolved metagenomics of nearly 1600 species originating from multiple anaerobic digesters.</title>
        <authorList>
            <person name="Campanaro S."/>
            <person name="Treu L."/>
            <person name="Rodriguez-R L.M."/>
            <person name="Kovalovszki A."/>
            <person name="Ziels R.M."/>
            <person name="Maus I."/>
            <person name="Zhu X."/>
            <person name="Kougias P.G."/>
            <person name="Basile A."/>
            <person name="Luo G."/>
            <person name="Schluter A."/>
            <person name="Konstantinidis K.T."/>
            <person name="Angelidaki I."/>
        </authorList>
    </citation>
    <scope>NUCLEOTIDE SEQUENCE [LARGE SCALE GENOMIC DNA]</scope>
    <source>
        <strain evidence="3">AS27yjCOA_65</strain>
    </source>
</reference>
<dbReference type="GO" id="GO:0003723">
    <property type="term" value="F:RNA binding"/>
    <property type="evidence" value="ECO:0007669"/>
    <property type="project" value="InterPro"/>
</dbReference>
<dbReference type="InterPro" id="IPR020103">
    <property type="entry name" value="PsdUridine_synth_cat_dom_sf"/>
</dbReference>
<dbReference type="Pfam" id="PF00849">
    <property type="entry name" value="PseudoU_synth_2"/>
    <property type="match status" value="1"/>
</dbReference>
<dbReference type="GO" id="GO:0000455">
    <property type="term" value="P:enzyme-directed rRNA pseudouridine synthesis"/>
    <property type="evidence" value="ECO:0007669"/>
    <property type="project" value="TreeGrafter"/>
</dbReference>
<dbReference type="Proteomes" id="UP000524246">
    <property type="component" value="Unassembled WGS sequence"/>
</dbReference>